<dbReference type="RefSeq" id="XP_041218695.1">
    <property type="nucleotide sequence ID" value="XM_041368382.1"/>
</dbReference>
<evidence type="ECO:0000313" key="3">
    <source>
        <dbReference type="Proteomes" id="UP001195769"/>
    </source>
</evidence>
<comment type="caution">
    <text evidence="2">The sequence shown here is derived from an EMBL/GenBank/DDBJ whole genome shotgun (WGS) entry which is preliminary data.</text>
</comment>
<evidence type="ECO:0000256" key="1">
    <source>
        <dbReference type="SAM" id="MobiDB-lite"/>
    </source>
</evidence>
<protein>
    <submittedName>
        <fullName evidence="2">Uncharacterized protein</fullName>
    </submittedName>
</protein>
<dbReference type="Proteomes" id="UP001195769">
    <property type="component" value="Unassembled WGS sequence"/>
</dbReference>
<keyword evidence="3" id="KW-1185">Reference proteome</keyword>
<sequence length="444" mass="50927">MVKKIPSARQRTRAQTAAFLLGARPDLPNVEANEITRMRAVQHFYERMIEQPESLEELTAQQPCQAQPDKIEFRVPLHTLDRDQSTTYVNRSHSELDCRMDILDSIMATMDVPKTYQHLGWRLSTARRLDPPHRLLTSQDINSAFKAVRVEQGSSRKTRQIFIEILNTARKEKQTQRQGGTSSAGEYIKELEIVTGKLCCFDHRLGEDIFCWVDATHPDTPHYLLCTRDLQEWAKYLYETGNSDFVTLPRTPHFDEVRKTRKERTALLLQRVPTKIISPVIHNHIHLSPTTKDMISDPGTLAREQEGHTAPQPLKRTFALYIDSDEDSDDEPPQHIEDVLRTIHSHYPAINFPQYHKKLKDHGIFYLPTAAHFTARFYKEKVGVSEGSAYTFQSCVSKSHMKAGLAKERRKAKGKKKARVHDGEEDEENVTPTSSSHGSHHSSF</sequence>
<evidence type="ECO:0000313" key="2">
    <source>
        <dbReference type="EMBL" id="KAG1893119.1"/>
    </source>
</evidence>
<feature type="region of interest" description="Disordered" evidence="1">
    <location>
        <begin position="403"/>
        <end position="444"/>
    </location>
</feature>
<name>A0AAD4DU02_9AGAM</name>
<dbReference type="AlphaFoldDB" id="A0AAD4DU02"/>
<feature type="compositionally biased region" description="Basic residues" evidence="1">
    <location>
        <begin position="408"/>
        <end position="419"/>
    </location>
</feature>
<dbReference type="EMBL" id="JABBWK010000108">
    <property type="protein sequence ID" value="KAG1893119.1"/>
    <property type="molecule type" value="Genomic_DNA"/>
</dbReference>
<reference evidence="2" key="1">
    <citation type="journal article" date="2020" name="New Phytol.">
        <title>Comparative genomics reveals dynamic genome evolution in host specialist ectomycorrhizal fungi.</title>
        <authorList>
            <person name="Lofgren L.A."/>
            <person name="Nguyen N.H."/>
            <person name="Vilgalys R."/>
            <person name="Ruytinx J."/>
            <person name="Liao H.L."/>
            <person name="Branco S."/>
            <person name="Kuo A."/>
            <person name="LaButti K."/>
            <person name="Lipzen A."/>
            <person name="Andreopoulos W."/>
            <person name="Pangilinan J."/>
            <person name="Riley R."/>
            <person name="Hundley H."/>
            <person name="Na H."/>
            <person name="Barry K."/>
            <person name="Grigoriev I.V."/>
            <person name="Stajich J.E."/>
            <person name="Kennedy P.G."/>
        </authorList>
    </citation>
    <scope>NUCLEOTIDE SEQUENCE</scope>
    <source>
        <strain evidence="2">FC203</strain>
    </source>
</reference>
<proteinExistence type="predicted"/>
<dbReference type="GeneID" id="64662680"/>
<organism evidence="2 3">
    <name type="scientific">Suillus fuscotomentosus</name>
    <dbReference type="NCBI Taxonomy" id="1912939"/>
    <lineage>
        <taxon>Eukaryota</taxon>
        <taxon>Fungi</taxon>
        <taxon>Dikarya</taxon>
        <taxon>Basidiomycota</taxon>
        <taxon>Agaricomycotina</taxon>
        <taxon>Agaricomycetes</taxon>
        <taxon>Agaricomycetidae</taxon>
        <taxon>Boletales</taxon>
        <taxon>Suillineae</taxon>
        <taxon>Suillaceae</taxon>
        <taxon>Suillus</taxon>
    </lineage>
</organism>
<gene>
    <name evidence="2" type="ORF">F5891DRAFT_1196850</name>
</gene>
<accession>A0AAD4DU02</accession>